<dbReference type="GO" id="GO:0005886">
    <property type="term" value="C:plasma membrane"/>
    <property type="evidence" value="ECO:0007669"/>
    <property type="project" value="UniProtKB-SubCell"/>
</dbReference>
<evidence type="ECO:0000313" key="9">
    <source>
        <dbReference type="EMBL" id="THH05100.1"/>
    </source>
</evidence>
<dbReference type="InterPro" id="IPR046530">
    <property type="entry name" value="BIM1-like_dom"/>
</dbReference>
<evidence type="ECO:0000256" key="4">
    <source>
        <dbReference type="ARBA" id="ARBA00022729"/>
    </source>
</evidence>
<name>A0A4S4L691_9AGAM</name>
<accession>A0A4S4L691</accession>
<keyword evidence="5" id="KW-0472">Membrane</keyword>
<keyword evidence="4" id="KW-0732">Signal</keyword>
<evidence type="ECO:0000313" key="10">
    <source>
        <dbReference type="Proteomes" id="UP000308199"/>
    </source>
</evidence>
<dbReference type="CDD" id="cd21176">
    <property type="entry name" value="LPMO_auxiliary-like"/>
    <property type="match status" value="1"/>
</dbReference>
<sequence>MQFPVPRGVFVMTNEVNFCDGYNDAVSNRSEFPLGQGFISLNSEHPSWSADVLISIEQNPTNFSVFNQSLTGVELPFAVPIFKASGEGLACIAIDIGNLGIPGVGDGSNVTIQVQFNGGDGNLFQCADLTLSSSFTIPSDVNCTHLVSNTTVSNSSSTATSTSSTSTSSNGALSLLAGNSGFFGLIVAGILSFL</sequence>
<dbReference type="Proteomes" id="UP000308199">
    <property type="component" value="Unassembled WGS sequence"/>
</dbReference>
<feature type="domain" description="Copper acquisition factor BIM1-like" evidence="8">
    <location>
        <begin position="1"/>
        <end position="144"/>
    </location>
</feature>
<evidence type="ECO:0000256" key="3">
    <source>
        <dbReference type="ARBA" id="ARBA00022622"/>
    </source>
</evidence>
<keyword evidence="10" id="KW-1185">Reference proteome</keyword>
<proteinExistence type="predicted"/>
<evidence type="ECO:0000259" key="8">
    <source>
        <dbReference type="Pfam" id="PF20238"/>
    </source>
</evidence>
<organism evidence="9 10">
    <name type="scientific">Phellinidium pouzarii</name>
    <dbReference type="NCBI Taxonomy" id="167371"/>
    <lineage>
        <taxon>Eukaryota</taxon>
        <taxon>Fungi</taxon>
        <taxon>Dikarya</taxon>
        <taxon>Basidiomycota</taxon>
        <taxon>Agaricomycotina</taxon>
        <taxon>Agaricomycetes</taxon>
        <taxon>Hymenochaetales</taxon>
        <taxon>Hymenochaetaceae</taxon>
        <taxon>Phellinidium</taxon>
    </lineage>
</organism>
<dbReference type="Pfam" id="PF20238">
    <property type="entry name" value="BIM1-like_dom"/>
    <property type="match status" value="1"/>
</dbReference>
<evidence type="ECO:0000256" key="1">
    <source>
        <dbReference type="ARBA" id="ARBA00004609"/>
    </source>
</evidence>
<keyword evidence="6" id="KW-0325">Glycoprotein</keyword>
<keyword evidence="7" id="KW-0449">Lipoprotein</keyword>
<comment type="subcellular location">
    <subcellularLocation>
        <location evidence="1">Cell membrane</location>
        <topology evidence="1">Lipid-anchor</topology>
        <topology evidence="1">GPI-anchor</topology>
    </subcellularLocation>
</comment>
<evidence type="ECO:0000256" key="2">
    <source>
        <dbReference type="ARBA" id="ARBA00022475"/>
    </source>
</evidence>
<reference evidence="9 10" key="1">
    <citation type="submission" date="2019-02" db="EMBL/GenBank/DDBJ databases">
        <title>Genome sequencing of the rare red list fungi Phellinidium pouzarii.</title>
        <authorList>
            <person name="Buettner E."/>
            <person name="Kellner H."/>
        </authorList>
    </citation>
    <scope>NUCLEOTIDE SEQUENCE [LARGE SCALE GENOMIC DNA]</scope>
    <source>
        <strain evidence="9 10">DSM 108285</strain>
    </source>
</reference>
<dbReference type="AlphaFoldDB" id="A0A4S4L691"/>
<protein>
    <recommendedName>
        <fullName evidence="8">Copper acquisition factor BIM1-like domain-containing protein</fullName>
    </recommendedName>
</protein>
<evidence type="ECO:0000256" key="6">
    <source>
        <dbReference type="ARBA" id="ARBA00023180"/>
    </source>
</evidence>
<dbReference type="GO" id="GO:0098552">
    <property type="term" value="C:side of membrane"/>
    <property type="evidence" value="ECO:0007669"/>
    <property type="project" value="UniProtKB-KW"/>
</dbReference>
<dbReference type="EMBL" id="SGPK01000286">
    <property type="protein sequence ID" value="THH05100.1"/>
    <property type="molecule type" value="Genomic_DNA"/>
</dbReference>
<keyword evidence="3" id="KW-0336">GPI-anchor</keyword>
<dbReference type="PANTHER" id="PTHR34992:SF11">
    <property type="entry name" value="COPPER ACQUISITION FACTOR BIM1-LIKE DOMAIN-CONTAINING PROTEIN"/>
    <property type="match status" value="1"/>
</dbReference>
<comment type="caution">
    <text evidence="9">The sequence shown here is derived from an EMBL/GenBank/DDBJ whole genome shotgun (WGS) entry which is preliminary data.</text>
</comment>
<evidence type="ECO:0000256" key="5">
    <source>
        <dbReference type="ARBA" id="ARBA00023136"/>
    </source>
</evidence>
<keyword evidence="2" id="KW-1003">Cell membrane</keyword>
<dbReference type="InterPro" id="IPR046936">
    <property type="entry name" value="BIM1-like"/>
</dbReference>
<evidence type="ECO:0000256" key="7">
    <source>
        <dbReference type="ARBA" id="ARBA00023288"/>
    </source>
</evidence>
<dbReference type="OrthoDB" id="2146436at2759"/>
<dbReference type="PANTHER" id="PTHR34992">
    <property type="entry name" value="HYPHAL ANASTAMOSIS-7 PROTEIN"/>
    <property type="match status" value="1"/>
</dbReference>
<gene>
    <name evidence="9" type="ORF">EW145_g5038</name>
</gene>